<dbReference type="RefSeq" id="WP_109324746.1">
    <property type="nucleotide sequence ID" value="NZ_CP029352.1"/>
</dbReference>
<proteinExistence type="predicted"/>
<dbReference type="OrthoDB" id="7307092at2"/>
<dbReference type="EMBL" id="CP029352">
    <property type="protein sequence ID" value="AWK85482.1"/>
    <property type="molecule type" value="Genomic_DNA"/>
</dbReference>
<reference evidence="3" key="1">
    <citation type="submission" date="2018-05" db="EMBL/GenBank/DDBJ databases">
        <title>Azospirillum thermophila sp. nov., a novel isolated from hot spring.</title>
        <authorList>
            <person name="Zhao Z."/>
        </authorList>
    </citation>
    <scope>NUCLEOTIDE SEQUENCE [LARGE SCALE GENOMIC DNA]</scope>
    <source>
        <strain evidence="3">CFH 70021</strain>
    </source>
</reference>
<dbReference type="Proteomes" id="UP000245629">
    <property type="component" value="Chromosome 1"/>
</dbReference>
<protein>
    <recommendedName>
        <fullName evidence="4">Motility protein</fullName>
    </recommendedName>
</protein>
<sequence>MSLDVTSSTAGAAVSLRQAQGQMSFGVKALNQAAEQQQAAVTTLLGGSPGGSPGGGNVTETRGQNLNIVV</sequence>
<name>A0A2S2CLY4_9PROT</name>
<evidence type="ECO:0000313" key="2">
    <source>
        <dbReference type="EMBL" id="AWK85482.1"/>
    </source>
</evidence>
<gene>
    <name evidence="2" type="ORF">DEW08_04260</name>
</gene>
<organism evidence="2 3">
    <name type="scientific">Azospirillum thermophilum</name>
    <dbReference type="NCBI Taxonomy" id="2202148"/>
    <lineage>
        <taxon>Bacteria</taxon>
        <taxon>Pseudomonadati</taxon>
        <taxon>Pseudomonadota</taxon>
        <taxon>Alphaproteobacteria</taxon>
        <taxon>Rhodospirillales</taxon>
        <taxon>Azospirillaceae</taxon>
        <taxon>Azospirillum</taxon>
    </lineage>
</organism>
<dbReference type="AlphaFoldDB" id="A0A2S2CLY4"/>
<feature type="compositionally biased region" description="Polar residues" evidence="1">
    <location>
        <begin position="58"/>
        <end position="70"/>
    </location>
</feature>
<evidence type="ECO:0008006" key="4">
    <source>
        <dbReference type="Google" id="ProtNLM"/>
    </source>
</evidence>
<keyword evidence="3" id="KW-1185">Reference proteome</keyword>
<feature type="region of interest" description="Disordered" evidence="1">
    <location>
        <begin position="43"/>
        <end position="70"/>
    </location>
</feature>
<evidence type="ECO:0000256" key="1">
    <source>
        <dbReference type="SAM" id="MobiDB-lite"/>
    </source>
</evidence>
<feature type="compositionally biased region" description="Gly residues" evidence="1">
    <location>
        <begin position="47"/>
        <end position="57"/>
    </location>
</feature>
<accession>A0A2S2CLY4</accession>
<evidence type="ECO:0000313" key="3">
    <source>
        <dbReference type="Proteomes" id="UP000245629"/>
    </source>
</evidence>
<dbReference type="KEGG" id="azz:DEW08_04260"/>